<feature type="compositionally biased region" description="Low complexity" evidence="1">
    <location>
        <begin position="1"/>
        <end position="19"/>
    </location>
</feature>
<evidence type="ECO:0000256" key="1">
    <source>
        <dbReference type="SAM" id="MobiDB-lite"/>
    </source>
</evidence>
<organism evidence="2 3">
    <name type="scientific">Teichococcus rhizosphaerae</name>
    <dbReference type="NCBI Taxonomy" id="1335062"/>
    <lineage>
        <taxon>Bacteria</taxon>
        <taxon>Pseudomonadati</taxon>
        <taxon>Pseudomonadota</taxon>
        <taxon>Alphaproteobacteria</taxon>
        <taxon>Acetobacterales</taxon>
        <taxon>Roseomonadaceae</taxon>
        <taxon>Roseomonas</taxon>
    </lineage>
</organism>
<dbReference type="AlphaFoldDB" id="A0A2C7AB69"/>
<dbReference type="Proteomes" id="UP000223527">
    <property type="component" value="Unassembled WGS sequence"/>
</dbReference>
<protein>
    <recommendedName>
        <fullName evidence="4">DUF2225 domain-containing protein</fullName>
    </recommendedName>
</protein>
<dbReference type="EMBL" id="PDNU01000035">
    <property type="protein sequence ID" value="PHK93877.1"/>
    <property type="molecule type" value="Genomic_DNA"/>
</dbReference>
<dbReference type="OrthoDB" id="197364at2"/>
<accession>A0A2C7AB69</accession>
<feature type="region of interest" description="Disordered" evidence="1">
    <location>
        <begin position="220"/>
        <end position="246"/>
    </location>
</feature>
<evidence type="ECO:0000313" key="3">
    <source>
        <dbReference type="Proteomes" id="UP000223527"/>
    </source>
</evidence>
<name>A0A2C7AB69_9PROT</name>
<proteinExistence type="predicted"/>
<keyword evidence="3" id="KW-1185">Reference proteome</keyword>
<comment type="caution">
    <text evidence="2">The sequence shown here is derived from an EMBL/GenBank/DDBJ whole genome shotgun (WGS) entry which is preliminary data.</text>
</comment>
<evidence type="ECO:0000313" key="2">
    <source>
        <dbReference type="EMBL" id="PHK93877.1"/>
    </source>
</evidence>
<gene>
    <name evidence="2" type="ORF">CR162_16550</name>
</gene>
<reference evidence="2 3" key="1">
    <citation type="submission" date="2017-10" db="EMBL/GenBank/DDBJ databases">
        <authorList>
            <person name="Banno H."/>
            <person name="Chua N.-H."/>
        </authorList>
    </citation>
    <scope>NUCLEOTIDE SEQUENCE [LARGE SCALE GENOMIC DNA]</scope>
    <source>
        <strain evidence="2 3">YW11</strain>
    </source>
</reference>
<sequence>MATSSSPGSPSAGSPSAGSKTGGAPGGLRCAVCGGESRQPPFRPTPPEQAPDLDLRPGEPLRGTMGRWLQQCPHCAYAAPDIGRAHPAAADAVAAAPFRALIADTSHPPLARRFLAWAHVLEETGALHAAAEATLHAAWVADDMNRPELAASWRQEAVALWRGGPALDAEQSVRVIDALRRSEAWEDAAAAAEALAGSGPPDAVAQVVALERRLIAERDTGRHTMASALPPPSRRPHVSHQKVGRAPAPGGFWARLRRLFGGG</sequence>
<feature type="region of interest" description="Disordered" evidence="1">
    <location>
        <begin position="1"/>
        <end position="64"/>
    </location>
</feature>
<dbReference type="RefSeq" id="WP_099096644.1">
    <property type="nucleotide sequence ID" value="NZ_PDNU01000035.1"/>
</dbReference>
<feature type="compositionally biased region" description="Basic residues" evidence="1">
    <location>
        <begin position="234"/>
        <end position="243"/>
    </location>
</feature>
<evidence type="ECO:0008006" key="4">
    <source>
        <dbReference type="Google" id="ProtNLM"/>
    </source>
</evidence>